<dbReference type="AlphaFoldDB" id="A0A1F8EDP3"/>
<evidence type="ECO:0000256" key="2">
    <source>
        <dbReference type="ARBA" id="ARBA00023002"/>
    </source>
</evidence>
<comment type="caution">
    <text evidence="5">The sequence shown here is derived from an EMBL/GenBank/DDBJ whole genome shotgun (WGS) entry which is preliminary data.</text>
</comment>
<evidence type="ECO:0000313" key="6">
    <source>
        <dbReference type="Proteomes" id="UP000176893"/>
    </source>
</evidence>
<dbReference type="InterPro" id="IPR050642">
    <property type="entry name" value="PDH_E1_Alpha_Subunit"/>
</dbReference>
<dbReference type="InterPro" id="IPR029061">
    <property type="entry name" value="THDP-binding"/>
</dbReference>
<gene>
    <name evidence="5" type="ORF">A2649_01015</name>
</gene>
<evidence type="ECO:0000256" key="1">
    <source>
        <dbReference type="ARBA" id="ARBA00001964"/>
    </source>
</evidence>
<dbReference type="GO" id="GO:0006086">
    <property type="term" value="P:pyruvate decarboxylation to acetyl-CoA"/>
    <property type="evidence" value="ECO:0007669"/>
    <property type="project" value="TreeGrafter"/>
</dbReference>
<dbReference type="InterPro" id="IPR001017">
    <property type="entry name" value="DH_E1"/>
</dbReference>
<evidence type="ECO:0000259" key="4">
    <source>
        <dbReference type="Pfam" id="PF00676"/>
    </source>
</evidence>
<keyword evidence="2" id="KW-0560">Oxidoreductase</keyword>
<dbReference type="Gene3D" id="3.40.50.970">
    <property type="match status" value="2"/>
</dbReference>
<sequence length="627" mass="70033">MRSSDLGMIANISHAFRPNITLEMFRRMCLIRYFELNVKKAYDQGLMPKAPIYLSIGQETIFAALSMIFEKTALFGQHRGHGIYLAFGGNPVKLIDELLGRPTGCAKGMGGSASIHCPEIEMIGHDGLMGTQVADAVGSTLPYKETAITFMGDASAEEGFVLGPIGYAFTKQLPVLFVVCDNGLSILTKTEVRRSWTMARHAHFGMPSIDITDDPWLIMHYAKELSNPLPALMNIRVCRELWHAGTGKDSEPEWNRFKMVREEMRQLDLGVSVETIENEIKRWIDNLWDKKLQEPTPCILSPRKVFTIIDPNYKYERNPIPPPSRMKVKEVIKTFTRDTLKRGGKAMGQCLTAVGWVGGTVPEMTEQEGLIELSMDDTSGSGIAVGCSRKVPTIYIVRYQGFQWFNGAFIANLAAKSKEMWGISRRLFVRSIAMEGGIGPVASNSHHGMFTRIPGLTVVAPMTPGEYLQIVEYFNSHDDPMYVSEHRKSFDIDCEMPDVINHPSHITLFPISAARLNTAEAANILLKEGIICNIIHVLWLKPFIISSEILTSLENSYYGGVVLDTDYENGAAKCIACDIMQFTKKRVRVLGLEERTAGFAPHLDNLPPSTEKICECIRKIVDGKQEK</sequence>
<dbReference type="STRING" id="1802661.A2649_01015"/>
<proteinExistence type="predicted"/>
<dbReference type="PANTHER" id="PTHR11516:SF41">
    <property type="entry name" value="3-METHYL-2-OXOBUTANOATE DEHYDROGENASE SUBUNIT ALPHA"/>
    <property type="match status" value="1"/>
</dbReference>
<reference evidence="5 6" key="1">
    <citation type="journal article" date="2016" name="Nat. Commun.">
        <title>Thousands of microbial genomes shed light on interconnected biogeochemical processes in an aquifer system.</title>
        <authorList>
            <person name="Anantharaman K."/>
            <person name="Brown C.T."/>
            <person name="Hug L.A."/>
            <person name="Sharon I."/>
            <person name="Castelle C.J."/>
            <person name="Probst A.J."/>
            <person name="Thomas B.C."/>
            <person name="Singh A."/>
            <person name="Wilkins M.J."/>
            <person name="Karaoz U."/>
            <person name="Brodie E.L."/>
            <person name="Williams K.H."/>
            <person name="Hubbard S.S."/>
            <person name="Banfield J.F."/>
        </authorList>
    </citation>
    <scope>NUCLEOTIDE SEQUENCE [LARGE SCALE GENOMIC DNA]</scope>
</reference>
<dbReference type="Pfam" id="PF00676">
    <property type="entry name" value="E1_dh"/>
    <property type="match status" value="1"/>
</dbReference>
<dbReference type="SUPFAM" id="SSF52922">
    <property type="entry name" value="TK C-terminal domain-like"/>
    <property type="match status" value="1"/>
</dbReference>
<dbReference type="Proteomes" id="UP000176893">
    <property type="component" value="Unassembled WGS sequence"/>
</dbReference>
<evidence type="ECO:0000313" key="5">
    <source>
        <dbReference type="EMBL" id="OGM98930.1"/>
    </source>
</evidence>
<accession>A0A1F8EDP3</accession>
<evidence type="ECO:0000256" key="3">
    <source>
        <dbReference type="ARBA" id="ARBA00023052"/>
    </source>
</evidence>
<comment type="cofactor">
    <cofactor evidence="1">
        <name>thiamine diphosphate</name>
        <dbReference type="ChEBI" id="CHEBI:58937"/>
    </cofactor>
</comment>
<name>A0A1F8EDP3_9BACT</name>
<protein>
    <recommendedName>
        <fullName evidence="4">Dehydrogenase E1 component domain-containing protein</fullName>
    </recommendedName>
</protein>
<feature type="domain" description="Dehydrogenase E1 component" evidence="4">
    <location>
        <begin position="53"/>
        <end position="215"/>
    </location>
</feature>
<dbReference type="SUPFAM" id="SSF52518">
    <property type="entry name" value="Thiamin diphosphate-binding fold (THDP-binding)"/>
    <property type="match status" value="2"/>
</dbReference>
<dbReference type="GO" id="GO:0004739">
    <property type="term" value="F:pyruvate dehydrogenase (acetyl-transferring) activity"/>
    <property type="evidence" value="ECO:0007669"/>
    <property type="project" value="TreeGrafter"/>
</dbReference>
<dbReference type="PANTHER" id="PTHR11516">
    <property type="entry name" value="PYRUVATE DEHYDROGENASE E1 COMPONENT, ALPHA SUBUNIT BACTERIAL AND ORGANELLAR"/>
    <property type="match status" value="1"/>
</dbReference>
<dbReference type="EMBL" id="MGJB01000006">
    <property type="protein sequence ID" value="OGM98930.1"/>
    <property type="molecule type" value="Genomic_DNA"/>
</dbReference>
<dbReference type="InterPro" id="IPR009014">
    <property type="entry name" value="Transketo_C/PFOR_II"/>
</dbReference>
<keyword evidence="3" id="KW-0786">Thiamine pyrophosphate</keyword>
<organism evidence="5 6">
    <name type="scientific">Candidatus Yanofskybacteria bacterium RIFCSPHIGHO2_01_FULL_41_26</name>
    <dbReference type="NCBI Taxonomy" id="1802661"/>
    <lineage>
        <taxon>Bacteria</taxon>
        <taxon>Candidatus Yanofskyibacteriota</taxon>
    </lineage>
</organism>